<name>A0ABR2RCB5_9ROSI</name>
<dbReference type="EC" id="2.3.2.27" evidence="3"/>
<evidence type="ECO:0000256" key="8">
    <source>
        <dbReference type="ARBA" id="ARBA00022833"/>
    </source>
</evidence>
<comment type="catalytic activity">
    <reaction evidence="1">
        <text>S-ubiquitinyl-[E2 ubiquitin-conjugating enzyme]-L-cysteine + [acceptor protein]-L-lysine = [E2 ubiquitin-conjugating enzyme]-L-cysteine + N(6)-ubiquitinyl-[acceptor protein]-L-lysine.</text>
        <dbReference type="EC" id="2.3.2.27"/>
    </reaction>
</comment>
<evidence type="ECO:0000256" key="9">
    <source>
        <dbReference type="ARBA" id="ARBA00022989"/>
    </source>
</evidence>
<accession>A0ABR2RCB5</accession>
<comment type="subcellular location">
    <subcellularLocation>
        <location evidence="2">Membrane</location>
        <topology evidence="2">Single-pass membrane protein</topology>
    </subcellularLocation>
</comment>
<dbReference type="InterPro" id="IPR001841">
    <property type="entry name" value="Znf_RING"/>
</dbReference>
<feature type="transmembrane region" description="Helical" evidence="13">
    <location>
        <begin position="17"/>
        <end position="38"/>
    </location>
</feature>
<evidence type="ECO:0000256" key="10">
    <source>
        <dbReference type="ARBA" id="ARBA00023136"/>
    </source>
</evidence>
<evidence type="ECO:0000256" key="3">
    <source>
        <dbReference type="ARBA" id="ARBA00012483"/>
    </source>
</evidence>
<evidence type="ECO:0000313" key="15">
    <source>
        <dbReference type="EMBL" id="KAK9010572.1"/>
    </source>
</evidence>
<evidence type="ECO:0000256" key="2">
    <source>
        <dbReference type="ARBA" id="ARBA00004167"/>
    </source>
</evidence>
<dbReference type="Proteomes" id="UP001396334">
    <property type="component" value="Unassembled WGS sequence"/>
</dbReference>
<keyword evidence="9 13" id="KW-1133">Transmembrane helix</keyword>
<dbReference type="PROSITE" id="PS50089">
    <property type="entry name" value="ZF_RING_2"/>
    <property type="match status" value="1"/>
</dbReference>
<dbReference type="SUPFAM" id="SSF57850">
    <property type="entry name" value="RING/U-box"/>
    <property type="match status" value="1"/>
</dbReference>
<gene>
    <name evidence="15" type="ORF">V6N11_043454</name>
</gene>
<dbReference type="EMBL" id="JBBPBN010000023">
    <property type="protein sequence ID" value="KAK9010572.1"/>
    <property type="molecule type" value="Genomic_DNA"/>
</dbReference>
<evidence type="ECO:0000256" key="13">
    <source>
        <dbReference type="SAM" id="Phobius"/>
    </source>
</evidence>
<evidence type="ECO:0000256" key="7">
    <source>
        <dbReference type="ARBA" id="ARBA00022786"/>
    </source>
</evidence>
<dbReference type="InterPro" id="IPR013083">
    <property type="entry name" value="Znf_RING/FYVE/PHD"/>
</dbReference>
<dbReference type="PANTHER" id="PTHR46905:SF5">
    <property type="entry name" value="RING-TYPE E3 UBIQUITIN TRANSFERASE"/>
    <property type="match status" value="1"/>
</dbReference>
<evidence type="ECO:0000256" key="6">
    <source>
        <dbReference type="ARBA" id="ARBA00022723"/>
    </source>
</evidence>
<dbReference type="Gene3D" id="3.30.40.10">
    <property type="entry name" value="Zinc/RING finger domain, C3HC4 (zinc finger)"/>
    <property type="match status" value="1"/>
</dbReference>
<keyword evidence="16" id="KW-1185">Reference proteome</keyword>
<dbReference type="SMART" id="SM00184">
    <property type="entry name" value="RING"/>
    <property type="match status" value="1"/>
</dbReference>
<proteinExistence type="inferred from homology"/>
<evidence type="ECO:0000259" key="14">
    <source>
        <dbReference type="PROSITE" id="PS50089"/>
    </source>
</evidence>
<keyword evidence="8" id="KW-0862">Zinc</keyword>
<evidence type="ECO:0000256" key="5">
    <source>
        <dbReference type="ARBA" id="ARBA00022692"/>
    </source>
</evidence>
<comment type="caution">
    <text evidence="15">The sequence shown here is derived from an EMBL/GenBank/DDBJ whole genome shotgun (WGS) entry which is preliminary data.</text>
</comment>
<organism evidence="15 16">
    <name type="scientific">Hibiscus sabdariffa</name>
    <name type="common">roselle</name>
    <dbReference type="NCBI Taxonomy" id="183260"/>
    <lineage>
        <taxon>Eukaryota</taxon>
        <taxon>Viridiplantae</taxon>
        <taxon>Streptophyta</taxon>
        <taxon>Embryophyta</taxon>
        <taxon>Tracheophyta</taxon>
        <taxon>Spermatophyta</taxon>
        <taxon>Magnoliopsida</taxon>
        <taxon>eudicotyledons</taxon>
        <taxon>Gunneridae</taxon>
        <taxon>Pentapetalae</taxon>
        <taxon>rosids</taxon>
        <taxon>malvids</taxon>
        <taxon>Malvales</taxon>
        <taxon>Malvaceae</taxon>
        <taxon>Malvoideae</taxon>
        <taxon>Hibiscus</taxon>
    </lineage>
</organism>
<reference evidence="15 16" key="1">
    <citation type="journal article" date="2024" name="G3 (Bethesda)">
        <title>Genome assembly of Hibiscus sabdariffa L. provides insights into metabolisms of medicinal natural products.</title>
        <authorList>
            <person name="Kim T."/>
        </authorList>
    </citation>
    <scope>NUCLEOTIDE SEQUENCE [LARGE SCALE GENOMIC DNA]</scope>
    <source>
        <strain evidence="15">TK-2024</strain>
        <tissue evidence="15">Old leaves</tissue>
    </source>
</reference>
<evidence type="ECO:0000256" key="4">
    <source>
        <dbReference type="ARBA" id="ARBA00022679"/>
    </source>
</evidence>
<evidence type="ECO:0000256" key="12">
    <source>
        <dbReference type="PROSITE-ProRule" id="PRU00175"/>
    </source>
</evidence>
<dbReference type="CDD" id="cd16461">
    <property type="entry name" value="RING-H2_EL5-like"/>
    <property type="match status" value="1"/>
</dbReference>
<keyword evidence="6" id="KW-0479">Metal-binding</keyword>
<dbReference type="InterPro" id="IPR044602">
    <property type="entry name" value="ATL10/ATL72-79-like"/>
</dbReference>
<protein>
    <recommendedName>
        <fullName evidence="3">RING-type E3 ubiquitin transferase</fullName>
        <ecNumber evidence="3">2.3.2.27</ecNumber>
    </recommendedName>
</protein>
<evidence type="ECO:0000256" key="11">
    <source>
        <dbReference type="ARBA" id="ARBA00024209"/>
    </source>
</evidence>
<keyword evidence="5 13" id="KW-0812">Transmembrane</keyword>
<keyword evidence="4" id="KW-0808">Transferase</keyword>
<comment type="similarity">
    <text evidence="11">Belongs to the RING-type zinc finger family. ATL subfamily.</text>
</comment>
<dbReference type="Pfam" id="PF13639">
    <property type="entry name" value="zf-RING_2"/>
    <property type="match status" value="1"/>
</dbReference>
<evidence type="ECO:0000313" key="16">
    <source>
        <dbReference type="Proteomes" id="UP001396334"/>
    </source>
</evidence>
<evidence type="ECO:0000256" key="1">
    <source>
        <dbReference type="ARBA" id="ARBA00000900"/>
    </source>
</evidence>
<sequence length="159" mass="17348">MIPPVQHNFDRHLDADVIFVLSVLVCSLITSLGLFYIVQCAIRCSTLVAANTSAESAKSGVEKNALKAFPTVKYTPELKLPGLDSACVVCLSEFAAGERLRILPRCNHGFHARCIDKWLGSHSSCPTCRHCLTETDQRSVGDCGRDESSEQPVLVQESV</sequence>
<feature type="domain" description="RING-type" evidence="14">
    <location>
        <begin position="87"/>
        <end position="129"/>
    </location>
</feature>
<dbReference type="PANTHER" id="PTHR46905">
    <property type="entry name" value="RING-H2 FINGER PROTEIN ATL78"/>
    <property type="match status" value="1"/>
</dbReference>
<keyword evidence="10 13" id="KW-0472">Membrane</keyword>
<keyword evidence="12" id="KW-0863">Zinc-finger</keyword>
<keyword evidence="7" id="KW-0833">Ubl conjugation pathway</keyword>